<keyword evidence="11" id="KW-1185">Reference proteome</keyword>
<feature type="region of interest" description="Disordered" evidence="7">
    <location>
        <begin position="170"/>
        <end position="199"/>
    </location>
</feature>
<evidence type="ECO:0000313" key="10">
    <source>
        <dbReference type="EMBL" id="VDC23376.1"/>
    </source>
</evidence>
<dbReference type="InterPro" id="IPR023090">
    <property type="entry name" value="UPF0702_alpha/beta_dom_sf"/>
</dbReference>
<dbReference type="OrthoDB" id="1796697at2"/>
<evidence type="ECO:0000256" key="3">
    <source>
        <dbReference type="ARBA" id="ARBA00022475"/>
    </source>
</evidence>
<evidence type="ECO:0000256" key="2">
    <source>
        <dbReference type="ARBA" id="ARBA00006448"/>
    </source>
</evidence>
<keyword evidence="4 8" id="KW-0812">Transmembrane</keyword>
<comment type="subcellular location">
    <subcellularLocation>
        <location evidence="1">Cell membrane</location>
        <topology evidence="1">Multi-pass membrane protein</topology>
    </subcellularLocation>
</comment>
<evidence type="ECO:0000256" key="6">
    <source>
        <dbReference type="ARBA" id="ARBA00023136"/>
    </source>
</evidence>
<gene>
    <name evidence="10" type="ORF">FILTAD_00881</name>
</gene>
<feature type="transmembrane region" description="Helical" evidence="8">
    <location>
        <begin position="6"/>
        <end position="22"/>
    </location>
</feature>
<reference evidence="10 11" key="1">
    <citation type="submission" date="2018-11" db="EMBL/GenBank/DDBJ databases">
        <authorList>
            <person name="Criscuolo A."/>
        </authorList>
    </citation>
    <scope>NUCLEOTIDE SEQUENCE [LARGE SCALE GENOMIC DNA]</scope>
    <source>
        <strain evidence="10">ATB-66</strain>
    </source>
</reference>
<feature type="transmembrane region" description="Helical" evidence="8">
    <location>
        <begin position="34"/>
        <end position="50"/>
    </location>
</feature>
<evidence type="ECO:0000256" key="8">
    <source>
        <dbReference type="SAM" id="Phobius"/>
    </source>
</evidence>
<dbReference type="InterPro" id="IPR007353">
    <property type="entry name" value="DUF421"/>
</dbReference>
<comment type="similarity">
    <text evidence="2">Belongs to the UPF0702 family.</text>
</comment>
<name>A0A3P5WYI0_9BACL</name>
<dbReference type="AlphaFoldDB" id="A0A3P5WYI0"/>
<dbReference type="EMBL" id="UXAV01000025">
    <property type="protein sequence ID" value="VDC23376.1"/>
    <property type="molecule type" value="Genomic_DNA"/>
</dbReference>
<keyword evidence="5 8" id="KW-1133">Transmembrane helix</keyword>
<dbReference type="RefSeq" id="WP_124069319.1">
    <property type="nucleotide sequence ID" value="NZ_CBCRXF010000028.1"/>
</dbReference>
<sequence>MDLNLIWQTALIFLVGTFYLRISGRKSIAQMTMPQTIIMIALGTLLIQPVTGHGLWTTFGLAAILVIALVVTEYFQIKSDKLESIISGKSIPIIQEGKIIEANLKKLRLTVDKLETRLRQVGITSINDVQTATMEVSGLLGYTLKPEKQPATKEDIEKLIQMIQQKKPVPSLTSSQTKGDIFKEVINEGSSSPPPEHLQ</sequence>
<dbReference type="Gene3D" id="3.30.240.20">
    <property type="entry name" value="bsu07140 like domains"/>
    <property type="match status" value="1"/>
</dbReference>
<dbReference type="PANTHER" id="PTHR34582">
    <property type="entry name" value="UPF0702 TRANSMEMBRANE PROTEIN YCAP"/>
    <property type="match status" value="1"/>
</dbReference>
<protein>
    <recommendedName>
        <fullName evidence="9">YetF C-terminal domain-containing protein</fullName>
    </recommendedName>
</protein>
<dbReference type="PANTHER" id="PTHR34582:SF2">
    <property type="entry name" value="UPF0702 TRANSMEMBRANE PROTEIN YDFR"/>
    <property type="match status" value="1"/>
</dbReference>
<evidence type="ECO:0000256" key="7">
    <source>
        <dbReference type="SAM" id="MobiDB-lite"/>
    </source>
</evidence>
<dbReference type="Pfam" id="PF04239">
    <property type="entry name" value="DUF421"/>
    <property type="match status" value="1"/>
</dbReference>
<feature type="domain" description="YetF C-terminal" evidence="9">
    <location>
        <begin position="78"/>
        <end position="152"/>
    </location>
</feature>
<dbReference type="GO" id="GO:0005886">
    <property type="term" value="C:plasma membrane"/>
    <property type="evidence" value="ECO:0007669"/>
    <property type="project" value="UniProtKB-SubCell"/>
</dbReference>
<organism evidence="10 11">
    <name type="scientific">Filibacter tadaridae</name>
    <dbReference type="NCBI Taxonomy" id="2483811"/>
    <lineage>
        <taxon>Bacteria</taxon>
        <taxon>Bacillati</taxon>
        <taxon>Bacillota</taxon>
        <taxon>Bacilli</taxon>
        <taxon>Bacillales</taxon>
        <taxon>Caryophanaceae</taxon>
        <taxon>Filibacter</taxon>
    </lineage>
</organism>
<evidence type="ECO:0000259" key="9">
    <source>
        <dbReference type="Pfam" id="PF04239"/>
    </source>
</evidence>
<evidence type="ECO:0000256" key="5">
    <source>
        <dbReference type="ARBA" id="ARBA00022989"/>
    </source>
</evidence>
<dbReference type="Proteomes" id="UP000270468">
    <property type="component" value="Unassembled WGS sequence"/>
</dbReference>
<evidence type="ECO:0000313" key="11">
    <source>
        <dbReference type="Proteomes" id="UP000270468"/>
    </source>
</evidence>
<keyword evidence="3" id="KW-1003">Cell membrane</keyword>
<evidence type="ECO:0000256" key="1">
    <source>
        <dbReference type="ARBA" id="ARBA00004651"/>
    </source>
</evidence>
<proteinExistence type="inferred from homology"/>
<evidence type="ECO:0000256" key="4">
    <source>
        <dbReference type="ARBA" id="ARBA00022692"/>
    </source>
</evidence>
<accession>A0A3P5WYI0</accession>
<keyword evidence="6 8" id="KW-0472">Membrane</keyword>